<dbReference type="PANTHER" id="PTHR16026:SF0">
    <property type="entry name" value="CARTILAGE ACIDIC PROTEIN 1"/>
    <property type="match status" value="1"/>
</dbReference>
<evidence type="ECO:0000313" key="5">
    <source>
        <dbReference type="Proteomes" id="UP000283523"/>
    </source>
</evidence>
<evidence type="ECO:0000259" key="3">
    <source>
        <dbReference type="Pfam" id="PF07593"/>
    </source>
</evidence>
<evidence type="ECO:0000256" key="2">
    <source>
        <dbReference type="SAM" id="MobiDB-lite"/>
    </source>
</evidence>
<feature type="compositionally biased region" description="Basic and acidic residues" evidence="2">
    <location>
        <begin position="769"/>
        <end position="783"/>
    </location>
</feature>
<gene>
    <name evidence="4" type="ORF">DYU11_32585</name>
</gene>
<evidence type="ECO:0000313" key="4">
    <source>
        <dbReference type="EMBL" id="RIV17314.1"/>
    </source>
</evidence>
<accession>A0A418LVT8</accession>
<keyword evidence="1" id="KW-0732">Signal</keyword>
<dbReference type="Pfam" id="PF07593">
    <property type="entry name" value="UnbV_ASPIC"/>
    <property type="match status" value="1"/>
</dbReference>
<dbReference type="OrthoDB" id="1488345at2"/>
<feature type="region of interest" description="Disordered" evidence="2">
    <location>
        <begin position="768"/>
        <end position="800"/>
    </location>
</feature>
<dbReference type="InterPro" id="IPR027039">
    <property type="entry name" value="Crtac1"/>
</dbReference>
<reference evidence="4 5" key="1">
    <citation type="submission" date="2018-08" db="EMBL/GenBank/DDBJ databases">
        <title>Fibrisoma montanum sp. nov., isolated from Danxia mountain soil.</title>
        <authorList>
            <person name="Huang Y."/>
        </authorList>
    </citation>
    <scope>NUCLEOTIDE SEQUENCE [LARGE SCALE GENOMIC DNA]</scope>
    <source>
        <strain evidence="4 5">HYT19</strain>
    </source>
</reference>
<dbReference type="InterPro" id="IPR028994">
    <property type="entry name" value="Integrin_alpha_N"/>
</dbReference>
<keyword evidence="5" id="KW-1185">Reference proteome</keyword>
<dbReference type="InterPro" id="IPR013517">
    <property type="entry name" value="FG-GAP"/>
</dbReference>
<feature type="domain" description="ASPIC/UnbV" evidence="3">
    <location>
        <begin position="557"/>
        <end position="623"/>
    </location>
</feature>
<dbReference type="InterPro" id="IPR011519">
    <property type="entry name" value="UnbV_ASPIC"/>
</dbReference>
<name>A0A418LVT8_9BACT</name>
<proteinExistence type="predicted"/>
<sequence length="1147" mass="126186">MASLRFIPLLTGLCLTGCGDGRQRLFEQVDPDDSGVSFTNTITASDTLNAFTFTNFYNGGGVGVGDFNRDGRPDLFFSGNQVSCRLYLNQSDSTALRFQDITEAAGVTTDRWCTGVSVVDINQDGWDDIYVGVAAHPRFKNTRNLLFINQRTARPTFREEAARYGLDYDGFTTQAAFVDYDRDGDLDCFLLNTAPDVQNPNYLRPAINDGTYPSTDRLYRNMTVERKQGLQGLHGVQGTRQPPPSLQPLPLFTDVSKEAGVRFEGLGLGVVVSDLNSDGFPDIYCSNDFLSSDILYLNQGDGTFRNVVREAAAHTSLYGMGIDAGDLNNDGRPDLLQLDMLPESNQRLKQMLAGQDFDRKELSLRPQYGYQLQYMRNTLQLNTGNHNGLPMFSEVGLLAGLARTDWSWSVLLADLDLDGHRDVFITNGYRKNVTDRDFINFTEDFDLFGTDSARQQRRAKLLDKIPEVKLRNFAFRNRMGDSAGTLAFQDVSAAWGLDELSYANGAAYADLDRDGDLDLIVNNIDQEASIFRNTSREQGQRGFLAVSFAGETGNRTGLGATLTVWQKGQKQRYENQPVRGYLSSVEPGLVIGTGTAPSLDSVQVRWPDGRVETRYRVTVNQRLLFRQADSRPAPSAPASPPKPLFRADTGQFQFVHQESDYVDFKTTPALHKMLSRSGPAVGVGDLNGDGLTDVVVGPSYRGSAGTLFWGKAGGGFRAEVWLTNSPMEAGDVLLVDADNDRDLDILLVGGGSERPLAVAEAYQPILYRNDGRRGNGPRGDGRRGNGPRGNEGCTFTPVPDAMPRLSVSSQAVRALDYDRDGDADLLITGRQLPGRYPMPASSYLLRNDNGRFADVTRQVAPALLQAGMVCDALPLDVDGDSNTDLVLVGEWMPPIVLTNNGKTFVQSASHAFTQSAGWWNCVSAADFDHDGDPDLLLGNEGLNTIYRASAEEPVRILAKDFNQDGQMDPIMGYFLQGQCYPALPRDALNQQIIQFRRKYPRYVDYADVTFADLFAPDEREGAWVGQVAQLQSCYAENLGNGQFRLRPLPLPVQQAPVAGFVIDDFNRDGQPDAIATGNFYANEVNMGRQDASQGVLLLGNGKGRFTAVDPETSGLRLRGDTRKSYRLPSGNQILTATNNGRIVLHSW</sequence>
<organism evidence="4 5">
    <name type="scientific">Fibrisoma montanum</name>
    <dbReference type="NCBI Taxonomy" id="2305895"/>
    <lineage>
        <taxon>Bacteria</taxon>
        <taxon>Pseudomonadati</taxon>
        <taxon>Bacteroidota</taxon>
        <taxon>Cytophagia</taxon>
        <taxon>Cytophagales</taxon>
        <taxon>Spirosomataceae</taxon>
        <taxon>Fibrisoma</taxon>
    </lineage>
</organism>
<dbReference type="Gene3D" id="2.130.10.130">
    <property type="entry name" value="Integrin alpha, N-terminal"/>
    <property type="match status" value="4"/>
</dbReference>
<protein>
    <submittedName>
        <fullName evidence="4">RNA-binding protein</fullName>
    </submittedName>
</protein>
<dbReference type="SUPFAM" id="SSF69318">
    <property type="entry name" value="Integrin alpha N-terminal domain"/>
    <property type="match status" value="3"/>
</dbReference>
<dbReference type="PANTHER" id="PTHR16026">
    <property type="entry name" value="CARTILAGE ACIDIC PROTEIN 1"/>
    <property type="match status" value="1"/>
</dbReference>
<evidence type="ECO:0000256" key="1">
    <source>
        <dbReference type="ARBA" id="ARBA00022729"/>
    </source>
</evidence>
<dbReference type="EMBL" id="QXED01000020">
    <property type="protein sequence ID" value="RIV17314.1"/>
    <property type="molecule type" value="Genomic_DNA"/>
</dbReference>
<dbReference type="AlphaFoldDB" id="A0A418LVT8"/>
<dbReference type="Pfam" id="PF13517">
    <property type="entry name" value="FG-GAP_3"/>
    <property type="match status" value="4"/>
</dbReference>
<dbReference type="Proteomes" id="UP000283523">
    <property type="component" value="Unassembled WGS sequence"/>
</dbReference>
<comment type="caution">
    <text evidence="4">The sequence shown here is derived from an EMBL/GenBank/DDBJ whole genome shotgun (WGS) entry which is preliminary data.</text>
</comment>